<dbReference type="SUPFAM" id="SSF46626">
    <property type="entry name" value="Cytochrome c"/>
    <property type="match status" value="1"/>
</dbReference>
<evidence type="ECO:0000256" key="4">
    <source>
        <dbReference type="PROSITE-ProRule" id="PRU00433"/>
    </source>
</evidence>
<dbReference type="InterPro" id="IPR036909">
    <property type="entry name" value="Cyt_c-like_dom_sf"/>
</dbReference>
<dbReference type="PROSITE" id="PS51257">
    <property type="entry name" value="PROKAR_LIPOPROTEIN"/>
    <property type="match status" value="1"/>
</dbReference>
<feature type="domain" description="Cytochrome c" evidence="6">
    <location>
        <begin position="76"/>
        <end position="166"/>
    </location>
</feature>
<proteinExistence type="predicted"/>
<organism evidence="7 8">
    <name type="scientific">Autumnicola musiva</name>
    <dbReference type="NCBI Taxonomy" id="3075589"/>
    <lineage>
        <taxon>Bacteria</taxon>
        <taxon>Pseudomonadati</taxon>
        <taxon>Bacteroidota</taxon>
        <taxon>Flavobacteriia</taxon>
        <taxon>Flavobacteriales</taxon>
        <taxon>Flavobacteriaceae</taxon>
        <taxon>Autumnicola</taxon>
    </lineage>
</organism>
<keyword evidence="5" id="KW-0732">Signal</keyword>
<accession>A0ABU3DA92</accession>
<dbReference type="Gene3D" id="1.10.760.10">
    <property type="entry name" value="Cytochrome c-like domain"/>
    <property type="match status" value="1"/>
</dbReference>
<dbReference type="Proteomes" id="UP001262582">
    <property type="component" value="Unassembled WGS sequence"/>
</dbReference>
<evidence type="ECO:0000313" key="8">
    <source>
        <dbReference type="Proteomes" id="UP001262582"/>
    </source>
</evidence>
<keyword evidence="3 4" id="KW-0408">Iron</keyword>
<evidence type="ECO:0000256" key="3">
    <source>
        <dbReference type="ARBA" id="ARBA00023004"/>
    </source>
</evidence>
<feature type="chain" id="PRO_5047376002" evidence="5">
    <location>
        <begin position="20"/>
        <end position="167"/>
    </location>
</feature>
<dbReference type="EMBL" id="JAVRHK010000022">
    <property type="protein sequence ID" value="MDT0678457.1"/>
    <property type="molecule type" value="Genomic_DNA"/>
</dbReference>
<reference evidence="7 8" key="1">
    <citation type="submission" date="2023-09" db="EMBL/GenBank/DDBJ databases">
        <authorList>
            <person name="Rey-Velasco X."/>
        </authorList>
    </citation>
    <scope>NUCLEOTIDE SEQUENCE [LARGE SCALE GENOMIC DNA]</scope>
    <source>
        <strain evidence="7 8">F117</strain>
    </source>
</reference>
<sequence>MKYLLKSLFLLGLALLVSCGGKEDKKEKEEIQLGNYEKKVVVKPDANPPEADLIDMSNKGIGPVKNLELSDNIDQAMADKGKAVFDSKCMACHKPHKKFIGPAPAGVLDRRSPEWVMNMILNPNEMIMKDPIAKQLLIEHNGSPMANQGLTEEEARQILEYFRTLEK</sequence>
<name>A0ABU3DA92_9FLAO</name>
<dbReference type="InterPro" id="IPR009056">
    <property type="entry name" value="Cyt_c-like_dom"/>
</dbReference>
<dbReference type="RefSeq" id="WP_311504791.1">
    <property type="nucleotide sequence ID" value="NZ_JAVRHK010000022.1"/>
</dbReference>
<keyword evidence="2 4" id="KW-0479">Metal-binding</keyword>
<dbReference type="Pfam" id="PF00034">
    <property type="entry name" value="Cytochrom_C"/>
    <property type="match status" value="1"/>
</dbReference>
<keyword evidence="8" id="KW-1185">Reference proteome</keyword>
<gene>
    <name evidence="7" type="ORF">RM539_17890</name>
</gene>
<evidence type="ECO:0000259" key="6">
    <source>
        <dbReference type="PROSITE" id="PS51007"/>
    </source>
</evidence>
<evidence type="ECO:0000313" key="7">
    <source>
        <dbReference type="EMBL" id="MDT0678457.1"/>
    </source>
</evidence>
<keyword evidence="1 4" id="KW-0349">Heme</keyword>
<evidence type="ECO:0000256" key="5">
    <source>
        <dbReference type="SAM" id="SignalP"/>
    </source>
</evidence>
<comment type="caution">
    <text evidence="7">The sequence shown here is derived from an EMBL/GenBank/DDBJ whole genome shotgun (WGS) entry which is preliminary data.</text>
</comment>
<dbReference type="PROSITE" id="PS51007">
    <property type="entry name" value="CYTC"/>
    <property type="match status" value="1"/>
</dbReference>
<feature type="signal peptide" evidence="5">
    <location>
        <begin position="1"/>
        <end position="19"/>
    </location>
</feature>
<evidence type="ECO:0000256" key="1">
    <source>
        <dbReference type="ARBA" id="ARBA00022617"/>
    </source>
</evidence>
<protein>
    <submittedName>
        <fullName evidence="7">Cytochrome c</fullName>
    </submittedName>
</protein>
<evidence type="ECO:0000256" key="2">
    <source>
        <dbReference type="ARBA" id="ARBA00022723"/>
    </source>
</evidence>